<gene>
    <name evidence="1" type="ORF">Aple_009450</name>
</gene>
<evidence type="ECO:0000313" key="1">
    <source>
        <dbReference type="EMBL" id="GES18050.1"/>
    </source>
</evidence>
<dbReference type="EMBL" id="BLAF01000006">
    <property type="protein sequence ID" value="GES18050.1"/>
    <property type="molecule type" value="Genomic_DNA"/>
</dbReference>
<dbReference type="Proteomes" id="UP000377595">
    <property type="component" value="Unassembled WGS sequence"/>
</dbReference>
<dbReference type="SUPFAM" id="SSF57938">
    <property type="entry name" value="DnaJ/Hsp40 cysteine-rich domain"/>
    <property type="match status" value="1"/>
</dbReference>
<dbReference type="InterPro" id="IPR036410">
    <property type="entry name" value="HSP_DnaJ_Cys-rich_dom_sf"/>
</dbReference>
<accession>A0A5M3XA86</accession>
<sequence length="57" mass="6104">MPRTKKAPPSRPVCPTCAGDGQTEAFLIVGRGKNATHLDTWAFCFDCDGTGHTPEGR</sequence>
<protein>
    <recommendedName>
        <fullName evidence="3">Molecular chaperone DnaJ</fullName>
    </recommendedName>
</protein>
<dbReference type="AlphaFoldDB" id="A0A5M3XA86"/>
<evidence type="ECO:0000313" key="2">
    <source>
        <dbReference type="Proteomes" id="UP000377595"/>
    </source>
</evidence>
<organism evidence="1 2">
    <name type="scientific">Acrocarpospora pleiomorpha</name>
    <dbReference type="NCBI Taxonomy" id="90975"/>
    <lineage>
        <taxon>Bacteria</taxon>
        <taxon>Bacillati</taxon>
        <taxon>Actinomycetota</taxon>
        <taxon>Actinomycetes</taxon>
        <taxon>Streptosporangiales</taxon>
        <taxon>Streptosporangiaceae</taxon>
        <taxon>Acrocarpospora</taxon>
    </lineage>
</organism>
<comment type="caution">
    <text evidence="1">The sequence shown here is derived from an EMBL/GenBank/DDBJ whole genome shotgun (WGS) entry which is preliminary data.</text>
</comment>
<dbReference type="OrthoDB" id="3539862at2"/>
<dbReference type="RefSeq" id="WP_155343204.1">
    <property type="nucleotide sequence ID" value="NZ_BAAAHM010000017.1"/>
</dbReference>
<reference evidence="1 2" key="1">
    <citation type="submission" date="2019-10" db="EMBL/GenBank/DDBJ databases">
        <title>Whole genome shotgun sequence of Acrocarpospora pleiomorpha NBRC 16267.</title>
        <authorList>
            <person name="Ichikawa N."/>
            <person name="Kimura A."/>
            <person name="Kitahashi Y."/>
            <person name="Komaki H."/>
            <person name="Oguchi A."/>
        </authorList>
    </citation>
    <scope>NUCLEOTIDE SEQUENCE [LARGE SCALE GENOMIC DNA]</scope>
    <source>
        <strain evidence="1 2">NBRC 16267</strain>
    </source>
</reference>
<name>A0A5M3XA86_9ACTN</name>
<proteinExistence type="predicted"/>
<keyword evidence="2" id="KW-1185">Reference proteome</keyword>
<evidence type="ECO:0008006" key="3">
    <source>
        <dbReference type="Google" id="ProtNLM"/>
    </source>
</evidence>